<evidence type="ECO:0000313" key="2">
    <source>
        <dbReference type="EMBL" id="SEK88679.1"/>
    </source>
</evidence>
<organism evidence="2 3">
    <name type="scientific">Ruminococcus albus</name>
    <dbReference type="NCBI Taxonomy" id="1264"/>
    <lineage>
        <taxon>Bacteria</taxon>
        <taxon>Bacillati</taxon>
        <taxon>Bacillota</taxon>
        <taxon>Clostridia</taxon>
        <taxon>Eubacteriales</taxon>
        <taxon>Oscillospiraceae</taxon>
        <taxon>Ruminococcus</taxon>
    </lineage>
</organism>
<sequence length="570" mass="66070">MSEQDIYQKVISIYNETESVKDTVAETGLSKVKVQRILITEGLWCSRSSLEIGELYVQGLSTEEIAEKLHMTIKNVQAYIPYSRGVYGNSSSNDAEWSSEYRKRMKLAAQRMKRGNSTKISIEKIPEIKADFTYFDIPVECEENKNCVLRLRLELVDSDSKQPEPDSDALKLAKAESSISRTVLVPGNMTLHSMHYMIQKLFGWQNSHLHNFSLPDSVFEKLIENKTNQWAKLVGTLFYLHDEDVDDSYADDDYMQNKSFKTWLKHKYIDNDYLSVCNTYSDNRRKISELGEHIDLKADSSLRETIYEQDPNYLLENLRINELMISSSDDAFSVPEWKARILSSIADTEEIEELTTANPKKAEALNEAVRQLLTWRTSYCNLMEIGFENPSKIKNAYGMTADEAIAEHKTSLKYWSMASRDLFKLRPKLIPNVSELYYHYDYGDDWCVKITCEEVYDRINFLNYQTKDGWSKVDVFTYDDARKNYKYKDSIGSEVCEELRQKLVEIDIESNQLCIGTDGLNVFDDVGGIYGFIEFLKEINDHSNPEREETLNWAKFLGWIGRKSKPENML</sequence>
<dbReference type="SUPFAM" id="SSF159941">
    <property type="entry name" value="MM3350-like"/>
    <property type="match status" value="2"/>
</dbReference>
<evidence type="ECO:0000313" key="3">
    <source>
        <dbReference type="Proteomes" id="UP000186015"/>
    </source>
</evidence>
<dbReference type="PANTHER" id="PTHR41878">
    <property type="entry name" value="LEXA REPRESSOR-RELATED"/>
    <property type="match status" value="1"/>
</dbReference>
<protein>
    <submittedName>
        <fullName evidence="2">PRiA4b ORF-3-like protein</fullName>
    </submittedName>
</protein>
<name>A0A1H7KPG9_RUMAL</name>
<dbReference type="OrthoDB" id="9801392at2"/>
<dbReference type="InterPro" id="IPR024047">
    <property type="entry name" value="MM3350-like_sf"/>
</dbReference>
<dbReference type="Gene3D" id="3.10.290.30">
    <property type="entry name" value="MM3350-like"/>
    <property type="match status" value="2"/>
</dbReference>
<evidence type="ECO:0000259" key="1">
    <source>
        <dbReference type="Pfam" id="PF07929"/>
    </source>
</evidence>
<dbReference type="InterPro" id="IPR012912">
    <property type="entry name" value="Plasmid_pRiA4b_Orf3-like"/>
</dbReference>
<feature type="domain" description="Plasmid pRiA4b Orf3-like" evidence="1">
    <location>
        <begin position="170"/>
        <end position="226"/>
    </location>
</feature>
<proteinExistence type="predicted"/>
<dbReference type="PANTHER" id="PTHR41878:SF1">
    <property type="entry name" value="TNPR PROTEIN"/>
    <property type="match status" value="1"/>
</dbReference>
<dbReference type="Proteomes" id="UP000186015">
    <property type="component" value="Unassembled WGS sequence"/>
</dbReference>
<gene>
    <name evidence="2" type="ORF">SAMN05216469_10746</name>
</gene>
<reference evidence="2 3" key="1">
    <citation type="submission" date="2016-10" db="EMBL/GenBank/DDBJ databases">
        <authorList>
            <person name="de Groot N.N."/>
        </authorList>
    </citation>
    <scope>NUCLEOTIDE SEQUENCE [LARGE SCALE GENOMIC DNA]</scope>
    <source>
        <strain evidence="2 3">KH2T6</strain>
    </source>
</reference>
<accession>A0A1H7KPG9</accession>
<dbReference type="EMBL" id="FOAT01000007">
    <property type="protein sequence ID" value="SEK88679.1"/>
    <property type="molecule type" value="Genomic_DNA"/>
</dbReference>
<dbReference type="RefSeq" id="WP_074833070.1">
    <property type="nucleotide sequence ID" value="NZ_FOAT01000007.1"/>
</dbReference>
<dbReference type="AlphaFoldDB" id="A0A1H7KPG9"/>
<dbReference type="Pfam" id="PF07929">
    <property type="entry name" value="PRiA4_ORF3"/>
    <property type="match status" value="1"/>
</dbReference>